<dbReference type="GO" id="GO:0003677">
    <property type="term" value="F:DNA binding"/>
    <property type="evidence" value="ECO:0007669"/>
    <property type="project" value="TreeGrafter"/>
</dbReference>
<keyword evidence="3 7" id="KW-0227">DNA damage</keyword>
<dbReference type="PROSITE" id="PS50158">
    <property type="entry name" value="ZF_CCHC"/>
    <property type="match status" value="1"/>
</dbReference>
<keyword evidence="4 7" id="KW-0539">Nucleus</keyword>
<dbReference type="GO" id="GO:0006974">
    <property type="term" value="P:DNA damage response"/>
    <property type="evidence" value="ECO:0007669"/>
    <property type="project" value="UniProtKB-KW"/>
</dbReference>
<evidence type="ECO:0000313" key="10">
    <source>
        <dbReference type="EMBL" id="KAK9813465.1"/>
    </source>
</evidence>
<keyword evidence="6" id="KW-0862">Zinc</keyword>
<dbReference type="Pfam" id="PF00098">
    <property type="entry name" value="zf-CCHC"/>
    <property type="match status" value="1"/>
</dbReference>
<dbReference type="InterPro" id="IPR012923">
    <property type="entry name" value="Csm3"/>
</dbReference>
<feature type="region of interest" description="Disordered" evidence="8">
    <location>
        <begin position="240"/>
        <end position="286"/>
    </location>
</feature>
<evidence type="ECO:0000256" key="4">
    <source>
        <dbReference type="ARBA" id="ARBA00023242"/>
    </source>
</evidence>
<feature type="compositionally biased region" description="Polar residues" evidence="8">
    <location>
        <begin position="75"/>
        <end position="86"/>
    </location>
</feature>
<feature type="region of interest" description="Disordered" evidence="8">
    <location>
        <begin position="205"/>
        <end position="228"/>
    </location>
</feature>
<dbReference type="Pfam" id="PF07962">
    <property type="entry name" value="Swi3"/>
    <property type="match status" value="1"/>
</dbReference>
<dbReference type="PANTHER" id="PTHR13220:SF11">
    <property type="entry name" value="TIMELESS-INTERACTING PROTEIN"/>
    <property type="match status" value="1"/>
</dbReference>
<dbReference type="SUPFAM" id="SSF57756">
    <property type="entry name" value="Retrovirus zinc finger-like domains"/>
    <property type="match status" value="1"/>
</dbReference>
<evidence type="ECO:0000259" key="9">
    <source>
        <dbReference type="PROSITE" id="PS50158"/>
    </source>
</evidence>
<dbReference type="EMBL" id="JALJOQ010000004">
    <property type="protein sequence ID" value="KAK9813465.1"/>
    <property type="molecule type" value="Genomic_DNA"/>
</dbReference>
<evidence type="ECO:0000256" key="2">
    <source>
        <dbReference type="ARBA" id="ARBA00006075"/>
    </source>
</evidence>
<keyword evidence="5 7" id="KW-0131">Cell cycle</keyword>
<feature type="domain" description="CCHC-type" evidence="9">
    <location>
        <begin position="54"/>
        <end position="67"/>
    </location>
</feature>
<comment type="subcellular location">
    <subcellularLocation>
        <location evidence="1 7">Nucleus</location>
    </subcellularLocation>
</comment>
<feature type="region of interest" description="Disordered" evidence="8">
    <location>
        <begin position="74"/>
        <end position="119"/>
    </location>
</feature>
<dbReference type="InterPro" id="IPR001878">
    <property type="entry name" value="Znf_CCHC"/>
</dbReference>
<dbReference type="Gene3D" id="4.10.60.10">
    <property type="entry name" value="Zinc finger, CCHC-type"/>
    <property type="match status" value="1"/>
</dbReference>
<proteinExistence type="inferred from homology"/>
<dbReference type="AlphaFoldDB" id="A0AAW1PUL9"/>
<evidence type="ECO:0000256" key="6">
    <source>
        <dbReference type="PROSITE-ProRule" id="PRU00047"/>
    </source>
</evidence>
<evidence type="ECO:0000256" key="5">
    <source>
        <dbReference type="ARBA" id="ARBA00023306"/>
    </source>
</evidence>
<comment type="function">
    <text evidence="7">Plays an important role in the control of DNA replication and the maintenance of replication fork stability.</text>
</comment>
<keyword evidence="11" id="KW-1185">Reference proteome</keyword>
<comment type="caution">
    <text evidence="10">The sequence shown here is derived from an EMBL/GenBank/DDBJ whole genome shotgun (WGS) entry which is preliminary data.</text>
</comment>
<dbReference type="InterPro" id="IPR036875">
    <property type="entry name" value="Znf_CCHC_sf"/>
</dbReference>
<organism evidence="10 11">
    <name type="scientific">Symbiochloris irregularis</name>
    <dbReference type="NCBI Taxonomy" id="706552"/>
    <lineage>
        <taxon>Eukaryota</taxon>
        <taxon>Viridiplantae</taxon>
        <taxon>Chlorophyta</taxon>
        <taxon>core chlorophytes</taxon>
        <taxon>Trebouxiophyceae</taxon>
        <taxon>Trebouxiales</taxon>
        <taxon>Trebouxiaceae</taxon>
        <taxon>Symbiochloris</taxon>
    </lineage>
</organism>
<dbReference type="GO" id="GO:0000076">
    <property type="term" value="P:DNA replication checkpoint signaling"/>
    <property type="evidence" value="ECO:0007669"/>
    <property type="project" value="UniProtKB-UniRule"/>
</dbReference>
<evidence type="ECO:0000256" key="8">
    <source>
        <dbReference type="SAM" id="MobiDB-lite"/>
    </source>
</evidence>
<gene>
    <name evidence="10" type="ORF">WJX73_000444</name>
</gene>
<feature type="compositionally biased region" description="Polar residues" evidence="8">
    <location>
        <begin position="9"/>
        <end position="24"/>
    </location>
</feature>
<dbReference type="GO" id="GO:0008270">
    <property type="term" value="F:zinc ion binding"/>
    <property type="evidence" value="ECO:0007669"/>
    <property type="project" value="UniProtKB-KW"/>
</dbReference>
<dbReference type="GO" id="GO:0031298">
    <property type="term" value="C:replication fork protection complex"/>
    <property type="evidence" value="ECO:0007669"/>
    <property type="project" value="TreeGrafter"/>
</dbReference>
<feature type="compositionally biased region" description="Basic residues" evidence="8">
    <location>
        <begin position="108"/>
        <end position="119"/>
    </location>
</feature>
<feature type="compositionally biased region" description="Low complexity" evidence="8">
    <location>
        <begin position="264"/>
        <end position="275"/>
    </location>
</feature>
<evidence type="ECO:0000256" key="3">
    <source>
        <dbReference type="ARBA" id="ARBA00022763"/>
    </source>
</evidence>
<dbReference type="GO" id="GO:0031297">
    <property type="term" value="P:replication fork processing"/>
    <property type="evidence" value="ECO:0007669"/>
    <property type="project" value="UniProtKB-UniRule"/>
</dbReference>
<name>A0AAW1PUL9_9CHLO</name>
<evidence type="ECO:0000313" key="11">
    <source>
        <dbReference type="Proteomes" id="UP001465755"/>
    </source>
</evidence>
<feature type="region of interest" description="Disordered" evidence="8">
    <location>
        <begin position="1"/>
        <end position="26"/>
    </location>
</feature>
<keyword evidence="6" id="KW-0863">Zinc-finger</keyword>
<sequence length="316" mass="35501">MTIRLEVQGQESSCSPSQRGNVQQDLGPWETPLARLLGNTCEMLSSQPSRGAGCYKCGQKGHWSRDCTVPKEQWIPQSARDSTVGETGNPDPFSVPEGQDAGLAKPPKNSRRSGRKKPKLTVDLLKKQQGLPDVFHYFPDRFRKQYRGKGHEASDLQKLLEMYAGWQKRIFPHVSFDDFIDEMESLGKSYVLKVEMRDLRQNVTRLVEPAPSQEADADQRDPEDQAEPLQAGDADAMDLEMRGQGPEEWQDGADEGRRGMLADPAQAQAPQQNANRTMTEEEEDEELMRLAQLPDNHGNNDEIDDDELMAMAFGDL</sequence>
<dbReference type="PANTHER" id="PTHR13220">
    <property type="entry name" value="TIMELESS INTERACTING-RELATED"/>
    <property type="match status" value="1"/>
</dbReference>
<dbReference type="InterPro" id="IPR040038">
    <property type="entry name" value="TIPIN/Csm3/Swi3"/>
</dbReference>
<evidence type="ECO:0000256" key="7">
    <source>
        <dbReference type="RuleBase" id="RU366049"/>
    </source>
</evidence>
<dbReference type="Proteomes" id="UP001465755">
    <property type="component" value="Unassembled WGS sequence"/>
</dbReference>
<protein>
    <recommendedName>
        <fullName evidence="9">CCHC-type domain-containing protein</fullName>
    </recommendedName>
</protein>
<evidence type="ECO:0000256" key="1">
    <source>
        <dbReference type="ARBA" id="ARBA00004123"/>
    </source>
</evidence>
<dbReference type="SMART" id="SM00343">
    <property type="entry name" value="ZnF_C2HC"/>
    <property type="match status" value="1"/>
</dbReference>
<dbReference type="GO" id="GO:0043111">
    <property type="term" value="P:replication fork arrest"/>
    <property type="evidence" value="ECO:0007669"/>
    <property type="project" value="TreeGrafter"/>
</dbReference>
<keyword evidence="6" id="KW-0479">Metal-binding</keyword>
<reference evidence="10 11" key="1">
    <citation type="journal article" date="2024" name="Nat. Commun.">
        <title>Phylogenomics reveals the evolutionary origins of lichenization in chlorophyte algae.</title>
        <authorList>
            <person name="Puginier C."/>
            <person name="Libourel C."/>
            <person name="Otte J."/>
            <person name="Skaloud P."/>
            <person name="Haon M."/>
            <person name="Grisel S."/>
            <person name="Petersen M."/>
            <person name="Berrin J.G."/>
            <person name="Delaux P.M."/>
            <person name="Dal Grande F."/>
            <person name="Keller J."/>
        </authorList>
    </citation>
    <scope>NUCLEOTIDE SEQUENCE [LARGE SCALE GENOMIC DNA]</scope>
    <source>
        <strain evidence="10 11">SAG 2036</strain>
    </source>
</reference>
<accession>A0AAW1PUL9</accession>
<comment type="similarity">
    <text evidence="2 7">Belongs to the CSM3 family.</text>
</comment>